<organism evidence="2 3">
    <name type="scientific">Salsuginibacillus halophilus</name>
    <dbReference type="NCBI Taxonomy" id="517424"/>
    <lineage>
        <taxon>Bacteria</taxon>
        <taxon>Bacillati</taxon>
        <taxon>Bacillota</taxon>
        <taxon>Bacilli</taxon>
        <taxon>Bacillales</taxon>
        <taxon>Bacillaceae</taxon>
        <taxon>Salsuginibacillus</taxon>
    </lineage>
</organism>
<accession>A0A2P8H7Z3</accession>
<proteinExistence type="predicted"/>
<dbReference type="GO" id="GO:0030420">
    <property type="term" value="P:establishment of competence for transformation"/>
    <property type="evidence" value="ECO:0007669"/>
    <property type="project" value="InterPro"/>
</dbReference>
<evidence type="ECO:0000313" key="2">
    <source>
        <dbReference type="EMBL" id="PSL42342.1"/>
    </source>
</evidence>
<evidence type="ECO:0000313" key="3">
    <source>
        <dbReference type="Proteomes" id="UP000242310"/>
    </source>
</evidence>
<name>A0A2P8H7Z3_9BACI</name>
<dbReference type="NCBIfam" id="NF040982">
    <property type="entry name" value="ComGD"/>
    <property type="match status" value="1"/>
</dbReference>
<dbReference type="PIRSF" id="PIRSF021292">
    <property type="entry name" value="Competence_ComGD"/>
    <property type="match status" value="1"/>
</dbReference>
<dbReference type="EMBL" id="PYAV01000016">
    <property type="protein sequence ID" value="PSL42342.1"/>
    <property type="molecule type" value="Genomic_DNA"/>
</dbReference>
<evidence type="ECO:0008006" key="4">
    <source>
        <dbReference type="Google" id="ProtNLM"/>
    </source>
</evidence>
<dbReference type="AlphaFoldDB" id="A0A2P8H7Z3"/>
<dbReference type="OrthoDB" id="1653576at2"/>
<evidence type="ECO:0000256" key="1">
    <source>
        <dbReference type="SAM" id="Phobius"/>
    </source>
</evidence>
<keyword evidence="1" id="KW-0472">Membrane</keyword>
<dbReference type="InterPro" id="IPR016785">
    <property type="entry name" value="ComGD"/>
</dbReference>
<keyword evidence="1" id="KW-1133">Transmembrane helix</keyword>
<keyword evidence="3" id="KW-1185">Reference proteome</keyword>
<keyword evidence="1" id="KW-0812">Transmembrane</keyword>
<gene>
    <name evidence="2" type="ORF">B0H94_11647</name>
</gene>
<reference evidence="2 3" key="1">
    <citation type="submission" date="2018-03" db="EMBL/GenBank/DDBJ databases">
        <title>Genomic Encyclopedia of Type Strains, Phase III (KMG-III): the genomes of soil and plant-associated and newly described type strains.</title>
        <authorList>
            <person name="Whitman W."/>
        </authorList>
    </citation>
    <scope>NUCLEOTIDE SEQUENCE [LARGE SCALE GENOMIC DNA]</scope>
    <source>
        <strain evidence="2 3">CGMCC 1.07653</strain>
    </source>
</reference>
<dbReference type="Proteomes" id="UP000242310">
    <property type="component" value="Unassembled WGS sequence"/>
</dbReference>
<comment type="caution">
    <text evidence="2">The sequence shown here is derived from an EMBL/GenBank/DDBJ whole genome shotgun (WGS) entry which is preliminary data.</text>
</comment>
<feature type="transmembrane region" description="Helical" evidence="1">
    <location>
        <begin position="12"/>
        <end position="36"/>
    </location>
</feature>
<protein>
    <recommendedName>
        <fullName evidence="4">Competence protein ComGD</fullName>
    </recommendedName>
</protein>
<sequence>METMTEPVYKNGFSFVELIIVLFLLTVFILLPAVYVPAALSKAEGRAFVQQFEADLYYAEQLARTHEQRVVLPLPLHPSAQSYSIIAADGAGLQRDIPSQVRFYEGSMLGSRIAFSSSGNIHNPGSFYIETAEGFYEVMIYLGKGRVRIEQQ</sequence>